<comment type="caution">
    <text evidence="1">The sequence shown here is derived from an EMBL/GenBank/DDBJ whole genome shotgun (WGS) entry which is preliminary data.</text>
</comment>
<sequence length="74" mass="8391">MRWGFIQPSELSALVTAYEEFTDNLKDYYETTVNDPGLVYTEKDLWRNVLTSDKFKLNSTGAVTSLSLTANSFS</sequence>
<gene>
    <name evidence="1" type="ORF">AFUS01_LOCUS8303</name>
</gene>
<name>A0A8J2NY85_9HEXA</name>
<dbReference type="Proteomes" id="UP000708208">
    <property type="component" value="Unassembled WGS sequence"/>
</dbReference>
<dbReference type="AlphaFoldDB" id="A0A8J2NY85"/>
<accession>A0A8J2NY85</accession>
<organism evidence="1 2">
    <name type="scientific">Allacma fusca</name>
    <dbReference type="NCBI Taxonomy" id="39272"/>
    <lineage>
        <taxon>Eukaryota</taxon>
        <taxon>Metazoa</taxon>
        <taxon>Ecdysozoa</taxon>
        <taxon>Arthropoda</taxon>
        <taxon>Hexapoda</taxon>
        <taxon>Collembola</taxon>
        <taxon>Symphypleona</taxon>
        <taxon>Sminthuridae</taxon>
        <taxon>Allacma</taxon>
    </lineage>
</organism>
<reference evidence="1" key="1">
    <citation type="submission" date="2021-06" db="EMBL/GenBank/DDBJ databases">
        <authorList>
            <person name="Hodson N. C."/>
            <person name="Mongue J. A."/>
            <person name="Jaron S. K."/>
        </authorList>
    </citation>
    <scope>NUCLEOTIDE SEQUENCE</scope>
</reference>
<proteinExistence type="predicted"/>
<evidence type="ECO:0000313" key="1">
    <source>
        <dbReference type="EMBL" id="CAG7718950.1"/>
    </source>
</evidence>
<dbReference type="EMBL" id="CAJVCH010057460">
    <property type="protein sequence ID" value="CAG7718950.1"/>
    <property type="molecule type" value="Genomic_DNA"/>
</dbReference>
<evidence type="ECO:0000313" key="2">
    <source>
        <dbReference type="Proteomes" id="UP000708208"/>
    </source>
</evidence>
<protein>
    <submittedName>
        <fullName evidence="1">Uncharacterized protein</fullName>
    </submittedName>
</protein>
<keyword evidence="2" id="KW-1185">Reference proteome</keyword>